<dbReference type="Proteomes" id="UP000247591">
    <property type="component" value="Unassembled WGS sequence"/>
</dbReference>
<comment type="caution">
    <text evidence="9">The sequence shown here is derived from an EMBL/GenBank/DDBJ whole genome shotgun (WGS) entry which is preliminary data.</text>
</comment>
<evidence type="ECO:0000256" key="4">
    <source>
        <dbReference type="ARBA" id="ARBA00022692"/>
    </source>
</evidence>
<dbReference type="CDD" id="cd13127">
    <property type="entry name" value="MATE_tuaB_like"/>
    <property type="match status" value="1"/>
</dbReference>
<feature type="transmembrane region" description="Helical" evidence="8">
    <location>
        <begin position="490"/>
        <end position="512"/>
    </location>
</feature>
<comment type="similarity">
    <text evidence="2">Belongs to the polysaccharide synthase family.</text>
</comment>
<organism evidence="9 10">
    <name type="scientific">Williamsia limnetica</name>
    <dbReference type="NCBI Taxonomy" id="882452"/>
    <lineage>
        <taxon>Bacteria</taxon>
        <taxon>Bacillati</taxon>
        <taxon>Actinomycetota</taxon>
        <taxon>Actinomycetes</taxon>
        <taxon>Mycobacteriales</taxon>
        <taxon>Nocardiaceae</taxon>
        <taxon>Williamsia</taxon>
    </lineage>
</organism>
<keyword evidence="4 8" id="KW-0812">Transmembrane</keyword>
<evidence type="ECO:0000256" key="7">
    <source>
        <dbReference type="SAM" id="MobiDB-lite"/>
    </source>
</evidence>
<evidence type="ECO:0000256" key="3">
    <source>
        <dbReference type="ARBA" id="ARBA00022475"/>
    </source>
</evidence>
<evidence type="ECO:0000256" key="1">
    <source>
        <dbReference type="ARBA" id="ARBA00004651"/>
    </source>
</evidence>
<feature type="transmembrane region" description="Helical" evidence="8">
    <location>
        <begin position="122"/>
        <end position="147"/>
    </location>
</feature>
<dbReference type="Pfam" id="PF13440">
    <property type="entry name" value="Polysacc_synt_3"/>
    <property type="match status" value="1"/>
</dbReference>
<feature type="transmembrane region" description="Helical" evidence="8">
    <location>
        <begin position="287"/>
        <end position="307"/>
    </location>
</feature>
<dbReference type="EMBL" id="QJSP01000002">
    <property type="protein sequence ID" value="PYE20215.1"/>
    <property type="molecule type" value="Genomic_DNA"/>
</dbReference>
<accession>A0A318RNL0</accession>
<evidence type="ECO:0000313" key="9">
    <source>
        <dbReference type="EMBL" id="PYE20215.1"/>
    </source>
</evidence>
<dbReference type="AlphaFoldDB" id="A0A318RNL0"/>
<feature type="transmembrane region" description="Helical" evidence="8">
    <location>
        <begin position="518"/>
        <end position="539"/>
    </location>
</feature>
<feature type="transmembrane region" description="Helical" evidence="8">
    <location>
        <begin position="159"/>
        <end position="181"/>
    </location>
</feature>
<feature type="transmembrane region" description="Helical" evidence="8">
    <location>
        <begin position="431"/>
        <end position="451"/>
    </location>
</feature>
<dbReference type="PANTHER" id="PTHR30250:SF10">
    <property type="entry name" value="LIPOPOLYSACCHARIDE BIOSYNTHESIS PROTEIN WZXC"/>
    <property type="match status" value="1"/>
</dbReference>
<feature type="transmembrane region" description="Helical" evidence="8">
    <location>
        <begin position="95"/>
        <end position="116"/>
    </location>
</feature>
<feature type="transmembrane region" description="Helical" evidence="8">
    <location>
        <begin position="400"/>
        <end position="419"/>
    </location>
</feature>
<keyword evidence="10" id="KW-1185">Reference proteome</keyword>
<sequence>MGRNVQNAHSASGMKKVKLHMHALRRRPVVEPIWPDSDPVTIPESPAYSGSLWAAQTDVLERIDITSSRWDLPTDVFDRVEESTPATGKQVAWNYLVFALSKSSTLIMTIILARLLDPVEFGLFAFALLVVNFFDFVKDLGVGASLVQSRRSWARIAPTGLTLSVVFGVLIGGALAASAGLTSRLVGHPDLEPLIQVLAIGLTISALSVVPMASLRRKIDFKGRIFPEFVGALLKTVLTVGLAVGGLGVWSLIWGQLLGVTVTMLLYWRVAGASLQFGYDGETARALLKFGLPVTAVTLLAFGIYNIDYLAVGTRLGDAELGLYTLAYRVPELLVLSLCGVISEVLFSSLSRLQHDLPSLGKHYLQTLGVVVALTAPIGIGLAVGADALIATMYGPNYAAAGPMLAVLALYAVIYSASFHSGDVYKAIGRPSVLTAINAGKFAALIVPIWWAAGHSAVMVAVVLLGVELVHFAVRMRVVHRVLTLSWSELLVTIARPLSAAVVMGVVLLGVNHLCRNLPAPVLLVVLALLGLVVYIVVVRFTAPEMFAMVSGPVLRKLGRGPADLKPADLKPADPDPALVPASSAAATVGGSGGRHRDGPGHRPVVPAGATGGGGRHRAAPVSQPQPSLMSNSRELRPSAVSDSRGRHRHVSQTGGNK</sequence>
<feature type="transmembrane region" description="Helical" evidence="8">
    <location>
        <begin position="368"/>
        <end position="394"/>
    </location>
</feature>
<keyword evidence="5 8" id="KW-1133">Transmembrane helix</keyword>
<evidence type="ECO:0000313" key="10">
    <source>
        <dbReference type="Proteomes" id="UP000247591"/>
    </source>
</evidence>
<feature type="compositionally biased region" description="Polar residues" evidence="7">
    <location>
        <begin position="623"/>
        <end position="633"/>
    </location>
</feature>
<feature type="transmembrane region" description="Helical" evidence="8">
    <location>
        <begin position="327"/>
        <end position="347"/>
    </location>
</feature>
<feature type="transmembrane region" description="Helical" evidence="8">
    <location>
        <begin position="457"/>
        <end position="478"/>
    </location>
</feature>
<feature type="compositionally biased region" description="Low complexity" evidence="7">
    <location>
        <begin position="576"/>
        <end position="589"/>
    </location>
</feature>
<gene>
    <name evidence="9" type="ORF">DFR67_102353</name>
</gene>
<feature type="region of interest" description="Disordered" evidence="7">
    <location>
        <begin position="566"/>
        <end position="658"/>
    </location>
</feature>
<feature type="transmembrane region" description="Helical" evidence="8">
    <location>
        <begin position="225"/>
        <end position="247"/>
    </location>
</feature>
<evidence type="ECO:0000256" key="5">
    <source>
        <dbReference type="ARBA" id="ARBA00022989"/>
    </source>
</evidence>
<evidence type="ECO:0000256" key="8">
    <source>
        <dbReference type="SAM" id="Phobius"/>
    </source>
</evidence>
<feature type="transmembrane region" description="Helical" evidence="8">
    <location>
        <begin position="193"/>
        <end position="213"/>
    </location>
</feature>
<dbReference type="PANTHER" id="PTHR30250">
    <property type="entry name" value="PST FAMILY PREDICTED COLANIC ACID TRANSPORTER"/>
    <property type="match status" value="1"/>
</dbReference>
<dbReference type="GO" id="GO:0005886">
    <property type="term" value="C:plasma membrane"/>
    <property type="evidence" value="ECO:0007669"/>
    <property type="project" value="UniProtKB-SubCell"/>
</dbReference>
<evidence type="ECO:0000256" key="6">
    <source>
        <dbReference type="ARBA" id="ARBA00023136"/>
    </source>
</evidence>
<evidence type="ECO:0000256" key="2">
    <source>
        <dbReference type="ARBA" id="ARBA00007430"/>
    </source>
</evidence>
<feature type="transmembrane region" description="Helical" evidence="8">
    <location>
        <begin position="253"/>
        <end position="275"/>
    </location>
</feature>
<reference evidence="9 10" key="1">
    <citation type="submission" date="2018-06" db="EMBL/GenBank/DDBJ databases">
        <title>Genomic Encyclopedia of Type Strains, Phase IV (KMG-IV): sequencing the most valuable type-strain genomes for metagenomic binning, comparative biology and taxonomic classification.</title>
        <authorList>
            <person name="Goeker M."/>
        </authorList>
    </citation>
    <scope>NUCLEOTIDE SEQUENCE [LARGE SCALE GENOMIC DNA]</scope>
    <source>
        <strain evidence="9 10">DSM 45521</strain>
    </source>
</reference>
<name>A0A318RNL0_WILLI</name>
<dbReference type="InterPro" id="IPR050833">
    <property type="entry name" value="Poly_Biosynth_Transport"/>
</dbReference>
<comment type="subcellular location">
    <subcellularLocation>
        <location evidence="1">Cell membrane</location>
        <topology evidence="1">Multi-pass membrane protein</topology>
    </subcellularLocation>
</comment>
<protein>
    <submittedName>
        <fullName evidence="9">PST family polysaccharide transporter</fullName>
    </submittedName>
</protein>
<keyword evidence="3" id="KW-1003">Cell membrane</keyword>
<proteinExistence type="inferred from homology"/>
<keyword evidence="6 8" id="KW-0472">Membrane</keyword>